<feature type="signal peptide" evidence="6">
    <location>
        <begin position="1"/>
        <end position="22"/>
    </location>
</feature>
<evidence type="ECO:0000256" key="1">
    <source>
        <dbReference type="ARBA" id="ARBA00005791"/>
    </source>
</evidence>
<keyword evidence="5" id="KW-0676">Redox-active center</keyword>
<dbReference type="Proteomes" id="UP001052739">
    <property type="component" value="Unassembled WGS sequence"/>
</dbReference>
<dbReference type="PANTHER" id="PTHR13887:SF14">
    <property type="entry name" value="DISULFIDE BOND FORMATION PROTEIN D"/>
    <property type="match status" value="1"/>
</dbReference>
<evidence type="ECO:0000256" key="6">
    <source>
        <dbReference type="SAM" id="SignalP"/>
    </source>
</evidence>
<dbReference type="PANTHER" id="PTHR13887">
    <property type="entry name" value="GLUTATHIONE S-TRANSFERASE KAPPA"/>
    <property type="match status" value="1"/>
</dbReference>
<keyword evidence="4" id="KW-1015">Disulfide bond</keyword>
<feature type="chain" id="PRO_5046101590" description="Thioredoxin-like fold domain-containing protein" evidence="6">
    <location>
        <begin position="23"/>
        <end position="242"/>
    </location>
</feature>
<evidence type="ECO:0000313" key="8">
    <source>
        <dbReference type="EMBL" id="GHI23100.1"/>
    </source>
</evidence>
<comment type="similarity">
    <text evidence="1">Belongs to the thioredoxin family. DsbA subfamily.</text>
</comment>
<organism evidence="8 9">
    <name type="scientific">Streptomyces hydrogenans</name>
    <dbReference type="NCBI Taxonomy" id="1873719"/>
    <lineage>
        <taxon>Bacteria</taxon>
        <taxon>Bacillati</taxon>
        <taxon>Actinomycetota</taxon>
        <taxon>Actinomycetes</taxon>
        <taxon>Kitasatosporales</taxon>
        <taxon>Streptomycetaceae</taxon>
        <taxon>Streptomyces</taxon>
    </lineage>
</organism>
<accession>A0ABQ3PDM3</accession>
<evidence type="ECO:0000256" key="3">
    <source>
        <dbReference type="ARBA" id="ARBA00023002"/>
    </source>
</evidence>
<evidence type="ECO:0000313" key="9">
    <source>
        <dbReference type="Proteomes" id="UP001052739"/>
    </source>
</evidence>
<dbReference type="InterPro" id="IPR012336">
    <property type="entry name" value="Thioredoxin-like_fold"/>
</dbReference>
<dbReference type="EMBL" id="BNDW01000035">
    <property type="protein sequence ID" value="GHI23100.1"/>
    <property type="molecule type" value="Genomic_DNA"/>
</dbReference>
<dbReference type="Gene3D" id="3.40.30.10">
    <property type="entry name" value="Glutaredoxin"/>
    <property type="match status" value="1"/>
</dbReference>
<comment type="caution">
    <text evidence="8">The sequence shown here is derived from an EMBL/GenBank/DDBJ whole genome shotgun (WGS) entry which is preliminary data.</text>
</comment>
<dbReference type="PROSITE" id="PS51257">
    <property type="entry name" value="PROKAR_LIPOPROTEIN"/>
    <property type="match status" value="1"/>
</dbReference>
<evidence type="ECO:0000256" key="4">
    <source>
        <dbReference type="ARBA" id="ARBA00023157"/>
    </source>
</evidence>
<gene>
    <name evidence="8" type="ORF">Shyd_44710</name>
</gene>
<evidence type="ECO:0000256" key="2">
    <source>
        <dbReference type="ARBA" id="ARBA00022729"/>
    </source>
</evidence>
<dbReference type="RefSeq" id="WP_190223823.1">
    <property type="nucleotide sequence ID" value="NZ_BNBS01000041.1"/>
</dbReference>
<feature type="domain" description="Thioredoxin-like fold" evidence="7">
    <location>
        <begin position="60"/>
        <end position="222"/>
    </location>
</feature>
<keyword evidence="3" id="KW-0560">Oxidoreductase</keyword>
<name>A0ABQ3PDM3_9ACTN</name>
<proteinExistence type="inferred from homology"/>
<sequence>MSVRRTRRALAAAVAAGLIGLAAVGCSSDGGADAGPAGKVAEAPPAHAGTLRVLPSAVRDTKIVVGAADAPHTVTVYADPRCPYCAKFEASGGTVLAERAARGELRIEYGIASFLDARTGGTASARAANALRAAAEEGPGKFAAFQAALFASQPADESKDAFTADHLLRIADRVDGLRGDAFDRAVRDGTHAAWVADAEKAFEDSGVGGTPSVLVDGKALDGGAGLYDADAFGRLLDGALGS</sequence>
<dbReference type="SUPFAM" id="SSF52833">
    <property type="entry name" value="Thioredoxin-like"/>
    <property type="match status" value="1"/>
</dbReference>
<dbReference type="InterPro" id="IPR036249">
    <property type="entry name" value="Thioredoxin-like_sf"/>
</dbReference>
<reference evidence="8" key="1">
    <citation type="submission" date="2024-05" db="EMBL/GenBank/DDBJ databases">
        <title>Whole genome shotgun sequence of Streptomyces hydrogenans NBRC 13475.</title>
        <authorList>
            <person name="Komaki H."/>
            <person name="Tamura T."/>
        </authorList>
    </citation>
    <scope>NUCLEOTIDE SEQUENCE</scope>
    <source>
        <strain evidence="8">NBRC 13475</strain>
    </source>
</reference>
<evidence type="ECO:0000259" key="7">
    <source>
        <dbReference type="Pfam" id="PF13462"/>
    </source>
</evidence>
<dbReference type="Pfam" id="PF13462">
    <property type="entry name" value="Thioredoxin_4"/>
    <property type="match status" value="1"/>
</dbReference>
<evidence type="ECO:0000256" key="5">
    <source>
        <dbReference type="ARBA" id="ARBA00023284"/>
    </source>
</evidence>
<keyword evidence="9" id="KW-1185">Reference proteome</keyword>
<keyword evidence="2 6" id="KW-0732">Signal</keyword>
<protein>
    <recommendedName>
        <fullName evidence="7">Thioredoxin-like fold domain-containing protein</fullName>
    </recommendedName>
</protein>